<dbReference type="EMBL" id="BSPX01000022">
    <property type="protein sequence ID" value="GLT22323.1"/>
    <property type="molecule type" value="Genomic_DNA"/>
</dbReference>
<name>A0ABQ6F9V4_9RHOO</name>
<accession>A0ABQ6F9V4</accession>
<dbReference type="PROSITE" id="PS01124">
    <property type="entry name" value="HTH_ARAC_FAMILY_2"/>
    <property type="match status" value="1"/>
</dbReference>
<dbReference type="InterPro" id="IPR032687">
    <property type="entry name" value="AraC-type_N"/>
</dbReference>
<gene>
    <name evidence="5" type="ORF">GCM10007933_17820</name>
</gene>
<sequence length="338" mass="38417">MATTSSLATVWLMMIRMFEREGLDPAELLAGLGISAEQLAEPGKRFPSRIADIVFERACPRLSDPAFALHAARCWHPSNLGTMGYAWLSSSTLRTGLKRLERYARILGERFRYTVQESPEGLRFVYDHGRGDKAIGPFMTDFSLSIIIDMCRTNFGDTFTPLQVRLRRALPARREAWDTFFGCRVDFGAPEDSFLLANVDADRRLPTAYRDMAATFDQILTGQLAELTRDDLVTRCKAHLLEHLTSGEPTERGLAEAVGLSRRTLQRRLAEHGITYKRLVDETREALARRYLENPQRSLTEITFLLGFSEQSAFTRAFRRWHGESPSDYRRRCAATPA</sequence>
<dbReference type="PANTHER" id="PTHR47894">
    <property type="entry name" value="HTH-TYPE TRANSCRIPTIONAL REGULATOR GADX"/>
    <property type="match status" value="1"/>
</dbReference>
<dbReference type="InterPro" id="IPR018060">
    <property type="entry name" value="HTH_AraC"/>
</dbReference>
<dbReference type="PRINTS" id="PR00032">
    <property type="entry name" value="HTHARAC"/>
</dbReference>
<proteinExistence type="predicted"/>
<organism evidence="5 6">
    <name type="scientific">Zoogloea oryzae</name>
    <dbReference type="NCBI Taxonomy" id="310767"/>
    <lineage>
        <taxon>Bacteria</taxon>
        <taxon>Pseudomonadati</taxon>
        <taxon>Pseudomonadota</taxon>
        <taxon>Betaproteobacteria</taxon>
        <taxon>Rhodocyclales</taxon>
        <taxon>Zoogloeaceae</taxon>
        <taxon>Zoogloea</taxon>
    </lineage>
</organism>
<dbReference type="Proteomes" id="UP001157167">
    <property type="component" value="Unassembled WGS sequence"/>
</dbReference>
<dbReference type="Gene3D" id="1.10.10.60">
    <property type="entry name" value="Homeodomain-like"/>
    <property type="match status" value="1"/>
</dbReference>
<dbReference type="RefSeq" id="WP_284187641.1">
    <property type="nucleotide sequence ID" value="NZ_BSPX01000022.1"/>
</dbReference>
<evidence type="ECO:0000256" key="2">
    <source>
        <dbReference type="ARBA" id="ARBA00023125"/>
    </source>
</evidence>
<dbReference type="PANTHER" id="PTHR47894:SF1">
    <property type="entry name" value="HTH-TYPE TRANSCRIPTIONAL REGULATOR VQSM"/>
    <property type="match status" value="1"/>
</dbReference>
<reference evidence="6" key="1">
    <citation type="journal article" date="2019" name="Int. J. Syst. Evol. Microbiol.">
        <title>The Global Catalogue of Microorganisms (GCM) 10K type strain sequencing project: providing services to taxonomists for standard genome sequencing and annotation.</title>
        <authorList>
            <consortium name="The Broad Institute Genomics Platform"/>
            <consortium name="The Broad Institute Genome Sequencing Center for Infectious Disease"/>
            <person name="Wu L."/>
            <person name="Ma J."/>
        </authorList>
    </citation>
    <scope>NUCLEOTIDE SEQUENCE [LARGE SCALE GENOMIC DNA]</scope>
    <source>
        <strain evidence="6">NBRC 102407</strain>
    </source>
</reference>
<keyword evidence="3" id="KW-0804">Transcription</keyword>
<dbReference type="InterPro" id="IPR009057">
    <property type="entry name" value="Homeodomain-like_sf"/>
</dbReference>
<protein>
    <submittedName>
        <fullName evidence="5">Transcriptional regulator</fullName>
    </submittedName>
</protein>
<dbReference type="SUPFAM" id="SSF46689">
    <property type="entry name" value="Homeodomain-like"/>
    <property type="match status" value="1"/>
</dbReference>
<evidence type="ECO:0000256" key="1">
    <source>
        <dbReference type="ARBA" id="ARBA00023015"/>
    </source>
</evidence>
<evidence type="ECO:0000313" key="5">
    <source>
        <dbReference type="EMBL" id="GLT22323.1"/>
    </source>
</evidence>
<feature type="domain" description="HTH araC/xylS-type" evidence="4">
    <location>
        <begin position="234"/>
        <end position="332"/>
    </location>
</feature>
<evidence type="ECO:0000313" key="6">
    <source>
        <dbReference type="Proteomes" id="UP001157167"/>
    </source>
</evidence>
<comment type="caution">
    <text evidence="5">The sequence shown here is derived from an EMBL/GenBank/DDBJ whole genome shotgun (WGS) entry which is preliminary data.</text>
</comment>
<evidence type="ECO:0000259" key="4">
    <source>
        <dbReference type="PROSITE" id="PS01124"/>
    </source>
</evidence>
<dbReference type="Pfam" id="PF12833">
    <property type="entry name" value="HTH_18"/>
    <property type="match status" value="1"/>
</dbReference>
<keyword evidence="6" id="KW-1185">Reference proteome</keyword>
<keyword evidence="1" id="KW-0805">Transcription regulation</keyword>
<evidence type="ECO:0000256" key="3">
    <source>
        <dbReference type="ARBA" id="ARBA00023163"/>
    </source>
</evidence>
<dbReference type="InterPro" id="IPR020449">
    <property type="entry name" value="Tscrpt_reg_AraC-type_HTH"/>
</dbReference>
<dbReference type="Pfam" id="PF12625">
    <property type="entry name" value="Arabinose_bd"/>
    <property type="match status" value="1"/>
</dbReference>
<keyword evidence="2" id="KW-0238">DNA-binding</keyword>
<dbReference type="SMART" id="SM00342">
    <property type="entry name" value="HTH_ARAC"/>
    <property type="match status" value="1"/>
</dbReference>